<dbReference type="Pfam" id="PF01265">
    <property type="entry name" value="Cyto_heme_lyase"/>
    <property type="match status" value="1"/>
</dbReference>
<evidence type="ECO:0000313" key="12">
    <source>
        <dbReference type="EMBL" id="KAF1814515.1"/>
    </source>
</evidence>
<dbReference type="GO" id="GO:0004408">
    <property type="term" value="F:holocytochrome-c synthase activity"/>
    <property type="evidence" value="ECO:0007669"/>
    <property type="project" value="UniProtKB-EC"/>
</dbReference>
<comment type="function">
    <text evidence="10">Lyase that catalyzes the covalent linking of the heme group to the cytochrome C apoprotein to produce the mature functional cytochrome.</text>
</comment>
<dbReference type="InterPro" id="IPR000511">
    <property type="entry name" value="Holocyt_c/c1_synthase"/>
</dbReference>
<evidence type="ECO:0000256" key="4">
    <source>
        <dbReference type="ARBA" id="ARBA00022723"/>
    </source>
</evidence>
<evidence type="ECO:0000256" key="7">
    <source>
        <dbReference type="ARBA" id="ARBA00023128"/>
    </source>
</evidence>
<keyword evidence="4 10" id="KW-0479">Metal-binding</keyword>
<feature type="region of interest" description="Disordered" evidence="11">
    <location>
        <begin position="1"/>
        <end position="117"/>
    </location>
</feature>
<gene>
    <name evidence="12 14" type="ORF">P152DRAFT_432528</name>
</gene>
<keyword evidence="8 10" id="KW-0472">Membrane</keyword>
<dbReference type="PANTHER" id="PTHR12743">
    <property type="entry name" value="CYTOCHROME C1 HEME LYASE"/>
    <property type="match status" value="1"/>
</dbReference>
<evidence type="ECO:0000256" key="3">
    <source>
        <dbReference type="ARBA" id="ARBA00022617"/>
    </source>
</evidence>
<dbReference type="EC" id="4.4.1.17" evidence="10"/>
<keyword evidence="5 10" id="KW-0999">Mitochondrion inner membrane</keyword>
<evidence type="ECO:0000256" key="2">
    <source>
        <dbReference type="ARBA" id="ARBA00007255"/>
    </source>
</evidence>
<reference evidence="14" key="2">
    <citation type="submission" date="2020-04" db="EMBL/GenBank/DDBJ databases">
        <authorList>
            <consortium name="NCBI Genome Project"/>
        </authorList>
    </citation>
    <scope>NUCLEOTIDE SEQUENCE</scope>
    <source>
        <strain evidence="14">CBS 781.70</strain>
    </source>
</reference>
<sequence length="270" mass="30149">MSNNSDKSSATSCPIDDNARAAWLRQNNSNSSSPPPSNKPDTSPDPSCPVDHNSRSAWLQMNKSNPSPPSPPDASTILSQLPSPHPKLGSTREVSTIPRGESSPSQGSYPSNHEIESGIDKSGKWIYPSEKMFFDAMKRKEHDPRAEDMRAVVPIHNAVNERAWKEIIAWEKGQGAENRCGGPKLLSFSGMSTQLTPRARFNTLLGYQAPFDRHDWVIDRCGTRVEYVIDFYQGRNEGREGKPLNFYLDVRPKLNSWEGWKARVARTIGL</sequence>
<evidence type="ECO:0000256" key="1">
    <source>
        <dbReference type="ARBA" id="ARBA00004273"/>
    </source>
</evidence>
<protein>
    <recommendedName>
        <fullName evidence="10">Holocytochrome c-type synthase</fullName>
        <ecNumber evidence="10">4.4.1.17</ecNumber>
    </recommendedName>
</protein>
<name>A0A6G1G8T7_9PEZI</name>
<accession>A0A6G1G8T7</accession>
<keyword evidence="9 10" id="KW-0456">Lyase</keyword>
<keyword evidence="13" id="KW-1185">Reference proteome</keyword>
<comment type="catalytic activity">
    <reaction evidence="10">
        <text>holo-[cytochrome c] = apo-[cytochrome c] + heme b</text>
        <dbReference type="Rhea" id="RHEA:22648"/>
        <dbReference type="Rhea" id="RHEA-COMP:10725"/>
        <dbReference type="Rhea" id="RHEA-COMP:10726"/>
        <dbReference type="ChEBI" id="CHEBI:29950"/>
        <dbReference type="ChEBI" id="CHEBI:60344"/>
        <dbReference type="ChEBI" id="CHEBI:83739"/>
        <dbReference type="EC" id="4.4.1.17"/>
    </reaction>
</comment>
<comment type="similarity">
    <text evidence="2 10">Belongs to the cytochrome c-type heme lyase family.</text>
</comment>
<dbReference type="PROSITE" id="PS00822">
    <property type="entry name" value="CYTO_HEME_LYASE_2"/>
    <property type="match status" value="1"/>
</dbReference>
<reference evidence="14" key="3">
    <citation type="submission" date="2025-04" db="UniProtKB">
        <authorList>
            <consortium name="RefSeq"/>
        </authorList>
    </citation>
    <scope>IDENTIFICATION</scope>
    <source>
        <strain evidence="14">CBS 781.70</strain>
    </source>
</reference>
<feature type="compositionally biased region" description="Polar residues" evidence="11">
    <location>
        <begin position="102"/>
        <end position="111"/>
    </location>
</feature>
<evidence type="ECO:0000256" key="5">
    <source>
        <dbReference type="ARBA" id="ARBA00022792"/>
    </source>
</evidence>
<dbReference type="PROSITE" id="PS00821">
    <property type="entry name" value="CYTO_HEME_LYASE_1"/>
    <property type="match status" value="1"/>
</dbReference>
<evidence type="ECO:0000256" key="11">
    <source>
        <dbReference type="SAM" id="MobiDB-lite"/>
    </source>
</evidence>
<keyword evidence="7 10" id="KW-0496">Mitochondrion</keyword>
<dbReference type="Proteomes" id="UP000504638">
    <property type="component" value="Unplaced"/>
</dbReference>
<evidence type="ECO:0000256" key="8">
    <source>
        <dbReference type="ARBA" id="ARBA00023136"/>
    </source>
</evidence>
<dbReference type="GO" id="GO:0005743">
    <property type="term" value="C:mitochondrial inner membrane"/>
    <property type="evidence" value="ECO:0007669"/>
    <property type="project" value="UniProtKB-SubCell"/>
</dbReference>
<keyword evidence="3 10" id="KW-0349">Heme</keyword>
<dbReference type="GO" id="GO:0046872">
    <property type="term" value="F:metal ion binding"/>
    <property type="evidence" value="ECO:0007669"/>
    <property type="project" value="UniProtKB-KW"/>
</dbReference>
<reference evidence="12 14" key="1">
    <citation type="submission" date="2020-01" db="EMBL/GenBank/DDBJ databases">
        <authorList>
            <consortium name="DOE Joint Genome Institute"/>
            <person name="Haridas S."/>
            <person name="Albert R."/>
            <person name="Binder M."/>
            <person name="Bloem J."/>
            <person name="Labutti K."/>
            <person name="Salamov A."/>
            <person name="Andreopoulos B."/>
            <person name="Baker S.E."/>
            <person name="Barry K."/>
            <person name="Bills G."/>
            <person name="Bluhm B.H."/>
            <person name="Cannon C."/>
            <person name="Castanera R."/>
            <person name="Culley D.E."/>
            <person name="Daum C."/>
            <person name="Ezra D."/>
            <person name="Gonzalez J.B."/>
            <person name="Henrissat B."/>
            <person name="Kuo A."/>
            <person name="Liang C."/>
            <person name="Lipzen A."/>
            <person name="Lutzoni F."/>
            <person name="Magnuson J."/>
            <person name="Mondo S."/>
            <person name="Nolan M."/>
            <person name="Ohm R."/>
            <person name="Pangilinan J."/>
            <person name="Park H.-J."/>
            <person name="Ramirez L."/>
            <person name="Alfaro M."/>
            <person name="Sun H."/>
            <person name="Tritt A."/>
            <person name="Yoshinaga Y."/>
            <person name="Zwiers L.-H."/>
            <person name="Turgeon B.G."/>
            <person name="Goodwin S.B."/>
            <person name="Spatafora J.W."/>
            <person name="Crous P.W."/>
            <person name="Grigoriev I.V."/>
        </authorList>
    </citation>
    <scope>NUCLEOTIDE SEQUENCE</scope>
    <source>
        <strain evidence="12 14">CBS 781.70</strain>
    </source>
</reference>
<dbReference type="OrthoDB" id="4243at2759"/>
<comment type="subcellular location">
    <subcellularLocation>
        <location evidence="1 10">Mitochondrion inner membrane</location>
    </subcellularLocation>
</comment>
<evidence type="ECO:0000256" key="6">
    <source>
        <dbReference type="ARBA" id="ARBA00023004"/>
    </source>
</evidence>
<dbReference type="PANTHER" id="PTHR12743:SF0">
    <property type="entry name" value="HOLOCYTOCHROME C-TYPE SYNTHASE"/>
    <property type="match status" value="1"/>
</dbReference>
<organism evidence="12">
    <name type="scientific">Eremomyces bilateralis CBS 781.70</name>
    <dbReference type="NCBI Taxonomy" id="1392243"/>
    <lineage>
        <taxon>Eukaryota</taxon>
        <taxon>Fungi</taxon>
        <taxon>Dikarya</taxon>
        <taxon>Ascomycota</taxon>
        <taxon>Pezizomycotina</taxon>
        <taxon>Dothideomycetes</taxon>
        <taxon>Dothideomycetes incertae sedis</taxon>
        <taxon>Eremomycetales</taxon>
        <taxon>Eremomycetaceae</taxon>
        <taxon>Eremomyces</taxon>
    </lineage>
</organism>
<evidence type="ECO:0000313" key="14">
    <source>
        <dbReference type="RefSeq" id="XP_033536146.1"/>
    </source>
</evidence>
<feature type="compositionally biased region" description="Polar residues" evidence="11">
    <location>
        <begin position="55"/>
        <end position="65"/>
    </location>
</feature>
<evidence type="ECO:0000256" key="10">
    <source>
        <dbReference type="RuleBase" id="RU363130"/>
    </source>
</evidence>
<feature type="compositionally biased region" description="Polar residues" evidence="11">
    <location>
        <begin position="1"/>
        <end position="12"/>
    </location>
</feature>
<proteinExistence type="inferred from homology"/>
<dbReference type="AlphaFoldDB" id="A0A6G1G8T7"/>
<dbReference type="GeneID" id="54418011"/>
<keyword evidence="6 10" id="KW-0408">Iron</keyword>
<evidence type="ECO:0000313" key="13">
    <source>
        <dbReference type="Proteomes" id="UP000504638"/>
    </source>
</evidence>
<evidence type="ECO:0000256" key="9">
    <source>
        <dbReference type="ARBA" id="ARBA00023239"/>
    </source>
</evidence>
<dbReference type="RefSeq" id="XP_033536146.1">
    <property type="nucleotide sequence ID" value="XM_033677441.1"/>
</dbReference>
<dbReference type="EMBL" id="ML975153">
    <property type="protein sequence ID" value="KAF1814515.1"/>
    <property type="molecule type" value="Genomic_DNA"/>
</dbReference>